<dbReference type="AlphaFoldDB" id="A0A5J4TUL7"/>
<dbReference type="EMBL" id="SNRW01025811">
    <property type="protein sequence ID" value="KAA6361251.1"/>
    <property type="molecule type" value="Genomic_DNA"/>
</dbReference>
<gene>
    <name evidence="1" type="ORF">EZS28_043222</name>
</gene>
<dbReference type="Proteomes" id="UP000324800">
    <property type="component" value="Unassembled WGS sequence"/>
</dbReference>
<evidence type="ECO:0000313" key="2">
    <source>
        <dbReference type="Proteomes" id="UP000324800"/>
    </source>
</evidence>
<feature type="non-terminal residue" evidence="1">
    <location>
        <position position="1"/>
    </location>
</feature>
<comment type="caution">
    <text evidence="1">The sequence shown here is derived from an EMBL/GenBank/DDBJ whole genome shotgun (WGS) entry which is preliminary data.</text>
</comment>
<name>A0A5J4TUL7_9EUKA</name>
<organism evidence="1 2">
    <name type="scientific">Streblomastix strix</name>
    <dbReference type="NCBI Taxonomy" id="222440"/>
    <lineage>
        <taxon>Eukaryota</taxon>
        <taxon>Metamonada</taxon>
        <taxon>Preaxostyla</taxon>
        <taxon>Oxymonadida</taxon>
        <taxon>Streblomastigidae</taxon>
        <taxon>Streblomastix</taxon>
    </lineage>
</organism>
<protein>
    <recommendedName>
        <fullName evidence="3">Right handed beta helix domain-containing protein</fullName>
    </recommendedName>
</protein>
<reference evidence="1 2" key="1">
    <citation type="submission" date="2019-03" db="EMBL/GenBank/DDBJ databases">
        <title>Single cell metagenomics reveals metabolic interactions within the superorganism composed of flagellate Streblomastix strix and complex community of Bacteroidetes bacteria on its surface.</title>
        <authorList>
            <person name="Treitli S.C."/>
            <person name="Kolisko M."/>
            <person name="Husnik F."/>
            <person name="Keeling P."/>
            <person name="Hampl V."/>
        </authorList>
    </citation>
    <scope>NUCLEOTIDE SEQUENCE [LARGE SCALE GENOMIC DNA]</scope>
    <source>
        <strain evidence="1">ST1C</strain>
    </source>
</reference>
<evidence type="ECO:0008006" key="3">
    <source>
        <dbReference type="Google" id="ProtNLM"/>
    </source>
</evidence>
<sequence>GEEVQISNSLTESGTVTDIKSILNIEGDGNIQLTKGSFSFNKIIFTINENARSGYILSGTATSTQISISSCIMKMVGSIPQYSILTVLVELIGGDLGSGIYAQILSSGALTIEGTSSFVYCKARLDLGASLYSTISGANRKLILEDEILFERFMKYQERNKKTQFGQGRGAYIELSNDEIIEVNEILFNECKGINGGGIQINSLSAQKQTFNGTQFTNCVADENGGGLYCVINSGEIELNEVIISGCFALEGGGIYSQIDGTGKLTIKDSCSFTSCSSTGGNGGGIYIDIDFSTQSQISVQSTRFEYCQALNPQISDINKGYGSGIFIFCINC</sequence>
<evidence type="ECO:0000313" key="1">
    <source>
        <dbReference type="EMBL" id="KAA6361251.1"/>
    </source>
</evidence>
<accession>A0A5J4TUL7</accession>
<proteinExistence type="predicted"/>